<comment type="caution">
    <text evidence="10">The sequence shown here is derived from an EMBL/GenBank/DDBJ whole genome shotgun (WGS) entry which is preliminary data.</text>
</comment>
<reference evidence="10 11" key="1">
    <citation type="submission" date="2020-08" db="EMBL/GenBank/DDBJ databases">
        <title>Functional genomics of gut bacteria from endangered species of beetles.</title>
        <authorList>
            <person name="Carlos-Shanley C."/>
        </authorList>
    </citation>
    <scope>NUCLEOTIDE SEQUENCE [LARGE SCALE GENOMIC DNA]</scope>
    <source>
        <strain evidence="10 11">S00245</strain>
    </source>
</reference>
<evidence type="ECO:0000313" key="10">
    <source>
        <dbReference type="EMBL" id="MBB4858678.1"/>
    </source>
</evidence>
<evidence type="ECO:0000259" key="9">
    <source>
        <dbReference type="Pfam" id="PF00724"/>
    </source>
</evidence>
<name>A0A7W7KAU2_9SPHN</name>
<dbReference type="GO" id="GO:0010181">
    <property type="term" value="F:FMN binding"/>
    <property type="evidence" value="ECO:0007669"/>
    <property type="project" value="InterPro"/>
</dbReference>
<feature type="domain" description="NADH:flavin oxidoreductase/NADH oxidase N-terminal" evidence="9">
    <location>
        <begin position="12"/>
        <end position="354"/>
    </location>
</feature>
<keyword evidence="7" id="KW-0408">Iron</keyword>
<organism evidence="10 11">
    <name type="scientific">Novosphingobium chloroacetimidivorans</name>
    <dbReference type="NCBI Taxonomy" id="1428314"/>
    <lineage>
        <taxon>Bacteria</taxon>
        <taxon>Pseudomonadati</taxon>
        <taxon>Pseudomonadota</taxon>
        <taxon>Alphaproteobacteria</taxon>
        <taxon>Sphingomonadales</taxon>
        <taxon>Sphingomonadaceae</taxon>
        <taxon>Novosphingobium</taxon>
    </lineage>
</organism>
<comment type="cofactor">
    <cofactor evidence="1">
        <name>FMN</name>
        <dbReference type="ChEBI" id="CHEBI:58210"/>
    </cofactor>
</comment>
<evidence type="ECO:0000313" key="11">
    <source>
        <dbReference type="Proteomes" id="UP000555448"/>
    </source>
</evidence>
<dbReference type="GO" id="GO:0008670">
    <property type="term" value="F:2,4-dienoyl-CoA reductase (NADPH) activity"/>
    <property type="evidence" value="ECO:0007669"/>
    <property type="project" value="UniProtKB-EC"/>
</dbReference>
<dbReference type="InterPro" id="IPR051793">
    <property type="entry name" value="NADH:flavin_oxidoreductase"/>
</dbReference>
<evidence type="ECO:0000256" key="7">
    <source>
        <dbReference type="ARBA" id="ARBA00023004"/>
    </source>
</evidence>
<keyword evidence="5" id="KW-0479">Metal-binding</keyword>
<keyword evidence="11" id="KW-1185">Reference proteome</keyword>
<dbReference type="EMBL" id="JACHLR010000007">
    <property type="protein sequence ID" value="MBB4858678.1"/>
    <property type="molecule type" value="Genomic_DNA"/>
</dbReference>
<evidence type="ECO:0000256" key="8">
    <source>
        <dbReference type="ARBA" id="ARBA00023014"/>
    </source>
</evidence>
<evidence type="ECO:0000256" key="2">
    <source>
        <dbReference type="ARBA" id="ARBA00001966"/>
    </source>
</evidence>
<evidence type="ECO:0000256" key="1">
    <source>
        <dbReference type="ARBA" id="ARBA00001917"/>
    </source>
</evidence>
<dbReference type="GO" id="GO:0046872">
    <property type="term" value="F:metal ion binding"/>
    <property type="evidence" value="ECO:0007669"/>
    <property type="project" value="UniProtKB-KW"/>
</dbReference>
<dbReference type="RefSeq" id="WP_184244559.1">
    <property type="nucleotide sequence ID" value="NZ_JACHLR010000007.1"/>
</dbReference>
<dbReference type="Pfam" id="PF00724">
    <property type="entry name" value="Oxidored_FMN"/>
    <property type="match status" value="1"/>
</dbReference>
<evidence type="ECO:0000256" key="5">
    <source>
        <dbReference type="ARBA" id="ARBA00022723"/>
    </source>
</evidence>
<keyword evidence="8" id="KW-0411">Iron-sulfur</keyword>
<dbReference type="Proteomes" id="UP000555448">
    <property type="component" value="Unassembled WGS sequence"/>
</dbReference>
<dbReference type="PANTHER" id="PTHR42917:SF2">
    <property type="entry name" value="2,4-DIENOYL-COA REDUCTASE [(2E)-ENOYL-COA-PRODUCING]"/>
    <property type="match status" value="1"/>
</dbReference>
<dbReference type="InterPro" id="IPR013785">
    <property type="entry name" value="Aldolase_TIM"/>
</dbReference>
<proteinExistence type="predicted"/>
<dbReference type="Gene3D" id="3.20.20.70">
    <property type="entry name" value="Aldolase class I"/>
    <property type="match status" value="1"/>
</dbReference>
<evidence type="ECO:0000256" key="3">
    <source>
        <dbReference type="ARBA" id="ARBA00022630"/>
    </source>
</evidence>
<dbReference type="CDD" id="cd02803">
    <property type="entry name" value="OYE_like_FMN_family"/>
    <property type="match status" value="1"/>
</dbReference>
<gene>
    <name evidence="10" type="ORF">HNO88_002004</name>
</gene>
<dbReference type="PANTHER" id="PTHR42917">
    <property type="entry name" value="2,4-DIENOYL-COA REDUCTASE"/>
    <property type="match status" value="1"/>
</dbReference>
<dbReference type="GO" id="GO:0051536">
    <property type="term" value="F:iron-sulfur cluster binding"/>
    <property type="evidence" value="ECO:0007669"/>
    <property type="project" value="UniProtKB-KW"/>
</dbReference>
<evidence type="ECO:0000256" key="4">
    <source>
        <dbReference type="ARBA" id="ARBA00022643"/>
    </source>
</evidence>
<sequence>MSPEQAAEVLGKPLQIGHLTLANRLVMGPMAVTAAEKNGAPSEQTIAMFEARARGGVGMIIVGGAFSTTRAFDESPFKPCLRMDIDDFVPEFRRVADAVHAYKVPIIAEIMPGFGRMGSPAPGRPNITASEGRVVIPQEQFPDGFIVPGGSTTPVAQEATIAQIEEAERDLVACALRMQRAGWDGVEVAAHMSYFAASFLSPRSNRRTDRYGGSAENRARMLVNIVRETREKAGADFVIGLRITANDYMPDGQGPEGFAEIAKLVEAAGLDYVALSTGCYETMRESAPSVDGALVDSGDADVFKQALSVPVLIQGLHDPIRAARALAEGHGDAVMLARQMLADPDYPAKAVAGRFDTIVRCTRGNECMRRMVFQMPVRCTVNPQMGREARRGKGAPLDRIVKAPIERAVLALTGSPKVMGLAGKFIKKAS</sequence>
<dbReference type="InterPro" id="IPR001155">
    <property type="entry name" value="OxRdtase_FMN_N"/>
</dbReference>
<dbReference type="AlphaFoldDB" id="A0A7W7KAU2"/>
<accession>A0A7W7KAU2</accession>
<dbReference type="SUPFAM" id="SSF51395">
    <property type="entry name" value="FMN-linked oxidoreductases"/>
    <property type="match status" value="1"/>
</dbReference>
<keyword evidence="4" id="KW-0288">FMN</keyword>
<keyword evidence="3" id="KW-0285">Flavoprotein</keyword>
<protein>
    <submittedName>
        <fullName evidence="10">2,4-dienoyl-CoA reductase (NADPH2)</fullName>
        <ecNumber evidence="10">1.3.1.34</ecNumber>
    </submittedName>
</protein>
<dbReference type="EC" id="1.3.1.34" evidence="10"/>
<comment type="cofactor">
    <cofactor evidence="2">
        <name>[4Fe-4S] cluster</name>
        <dbReference type="ChEBI" id="CHEBI:49883"/>
    </cofactor>
</comment>
<evidence type="ECO:0000256" key="6">
    <source>
        <dbReference type="ARBA" id="ARBA00023002"/>
    </source>
</evidence>
<keyword evidence="6 10" id="KW-0560">Oxidoreductase</keyword>